<proteinExistence type="predicted"/>
<name>A0A445EVI8_ARAHY</name>
<evidence type="ECO:0000313" key="2">
    <source>
        <dbReference type="Proteomes" id="UP000289738"/>
    </source>
</evidence>
<evidence type="ECO:0008006" key="3">
    <source>
        <dbReference type="Google" id="ProtNLM"/>
    </source>
</evidence>
<dbReference type="EMBL" id="SDMP01000001">
    <property type="protein sequence ID" value="RYR79373.1"/>
    <property type="molecule type" value="Genomic_DNA"/>
</dbReference>
<evidence type="ECO:0000313" key="1">
    <source>
        <dbReference type="EMBL" id="RYR79373.1"/>
    </source>
</evidence>
<dbReference type="GO" id="GO:0010073">
    <property type="term" value="P:meristem maintenance"/>
    <property type="evidence" value="ECO:0007669"/>
    <property type="project" value="InterPro"/>
</dbReference>
<protein>
    <recommendedName>
        <fullName evidence="3">Aminotransferase-like plant mobile domain-containing protein</fullName>
    </recommendedName>
</protein>
<keyword evidence="2" id="KW-1185">Reference proteome</keyword>
<accession>A0A445EVI8</accession>
<dbReference type="InterPro" id="IPR044824">
    <property type="entry name" value="MAIN-like"/>
</dbReference>
<dbReference type="PANTHER" id="PTHR46033">
    <property type="entry name" value="PROTEIN MAIN-LIKE 2"/>
    <property type="match status" value="1"/>
</dbReference>
<comment type="caution">
    <text evidence="1">The sequence shown here is derived from an EMBL/GenBank/DDBJ whole genome shotgun (WGS) entry which is preliminary data.</text>
</comment>
<reference evidence="1 2" key="1">
    <citation type="submission" date="2019-01" db="EMBL/GenBank/DDBJ databases">
        <title>Sequencing of cultivated peanut Arachis hypogaea provides insights into genome evolution and oil improvement.</title>
        <authorList>
            <person name="Chen X."/>
        </authorList>
    </citation>
    <scope>NUCLEOTIDE SEQUENCE [LARGE SCALE GENOMIC DNA]</scope>
    <source>
        <strain evidence="2">cv. Fuhuasheng</strain>
        <tissue evidence="1">Leaves</tissue>
    </source>
</reference>
<dbReference type="AlphaFoldDB" id="A0A445EVI8"/>
<sequence>MHKRVLHLNVMSGEPKIGSCILHAATRMVCIACEKTDLSCCPTLATCCAQIPPLTVPYPTLIHVETHTHHPGSCIKLTWLRNLKENLQLTDENSIQRYVKCHIMLLIGTILFGDKSGASMHWKFLLLLRDFGSIGQALCRASHYDCKKIDGPLTFLLGWAWICLPYLAPVSREPHSNLVLALIYSGNSGTCMASKSKTRMKDGSSNGTSFANAFAMSVTSGAMMPSSNEIVKGITSNGFSHMNFISSYVCNKI</sequence>
<dbReference type="Proteomes" id="UP000289738">
    <property type="component" value="Chromosome A01"/>
</dbReference>
<dbReference type="PANTHER" id="PTHR46033:SF8">
    <property type="entry name" value="PROTEIN MAINTENANCE OF MERISTEMS-LIKE"/>
    <property type="match status" value="1"/>
</dbReference>
<gene>
    <name evidence="1" type="ORF">Ahy_A01g004193</name>
</gene>
<organism evidence="1 2">
    <name type="scientific">Arachis hypogaea</name>
    <name type="common">Peanut</name>
    <dbReference type="NCBI Taxonomy" id="3818"/>
    <lineage>
        <taxon>Eukaryota</taxon>
        <taxon>Viridiplantae</taxon>
        <taxon>Streptophyta</taxon>
        <taxon>Embryophyta</taxon>
        <taxon>Tracheophyta</taxon>
        <taxon>Spermatophyta</taxon>
        <taxon>Magnoliopsida</taxon>
        <taxon>eudicotyledons</taxon>
        <taxon>Gunneridae</taxon>
        <taxon>Pentapetalae</taxon>
        <taxon>rosids</taxon>
        <taxon>fabids</taxon>
        <taxon>Fabales</taxon>
        <taxon>Fabaceae</taxon>
        <taxon>Papilionoideae</taxon>
        <taxon>50 kb inversion clade</taxon>
        <taxon>dalbergioids sensu lato</taxon>
        <taxon>Dalbergieae</taxon>
        <taxon>Pterocarpus clade</taxon>
        <taxon>Arachis</taxon>
    </lineage>
</organism>